<organism evidence="2 3">
    <name type="scientific">Emiliania huxleyi (strain CCMP1516)</name>
    <dbReference type="NCBI Taxonomy" id="280463"/>
    <lineage>
        <taxon>Eukaryota</taxon>
        <taxon>Haptista</taxon>
        <taxon>Haptophyta</taxon>
        <taxon>Prymnesiophyceae</taxon>
        <taxon>Isochrysidales</taxon>
        <taxon>Noelaerhabdaceae</taxon>
        <taxon>Emiliania</taxon>
    </lineage>
</organism>
<dbReference type="KEGG" id="ehx:EMIHUDRAFT_196673"/>
<dbReference type="EnsemblProtists" id="EOD18420">
    <property type="protein sequence ID" value="EOD18420"/>
    <property type="gene ID" value="EMIHUDRAFT_196673"/>
</dbReference>
<evidence type="ECO:0000256" key="1">
    <source>
        <dbReference type="SAM" id="MobiDB-lite"/>
    </source>
</evidence>
<dbReference type="GeneID" id="19046421"/>
<feature type="compositionally biased region" description="Basic and acidic residues" evidence="1">
    <location>
        <begin position="646"/>
        <end position="655"/>
    </location>
</feature>
<dbReference type="AlphaFoldDB" id="A0A0D3J4I5"/>
<dbReference type="OMA" id="HVSHQRD"/>
<evidence type="ECO:0000313" key="2">
    <source>
        <dbReference type="EnsemblProtists" id="EOD18420"/>
    </source>
</evidence>
<dbReference type="RefSeq" id="XP_005770849.1">
    <property type="nucleotide sequence ID" value="XM_005770792.1"/>
</dbReference>
<feature type="region of interest" description="Disordered" evidence="1">
    <location>
        <begin position="415"/>
        <end position="655"/>
    </location>
</feature>
<dbReference type="PaxDb" id="2903-EOD18420"/>
<evidence type="ECO:0000313" key="3">
    <source>
        <dbReference type="Proteomes" id="UP000013827"/>
    </source>
</evidence>
<reference evidence="2" key="2">
    <citation type="submission" date="2024-10" db="UniProtKB">
        <authorList>
            <consortium name="EnsemblProtists"/>
        </authorList>
    </citation>
    <scope>IDENTIFICATION</scope>
</reference>
<name>A0A0D3J4I5_EMIH1</name>
<feature type="compositionally biased region" description="Low complexity" evidence="1">
    <location>
        <begin position="632"/>
        <end position="645"/>
    </location>
</feature>
<proteinExistence type="predicted"/>
<protein>
    <submittedName>
        <fullName evidence="2">Uncharacterized protein</fullName>
    </submittedName>
</protein>
<keyword evidence="3" id="KW-1185">Reference proteome</keyword>
<feature type="compositionally biased region" description="Low complexity" evidence="1">
    <location>
        <begin position="538"/>
        <end position="556"/>
    </location>
</feature>
<feature type="compositionally biased region" description="Acidic residues" evidence="1">
    <location>
        <begin position="571"/>
        <end position="586"/>
    </location>
</feature>
<sequence length="655" mass="68784">MRTSESYEGEPVEGPFGNVPPPARAPLQGAESSRAARLEAVAVTQQQQLLAVRARLSKTERRVLALSQRDDGKAVLLAEAEARSATQACRLRDEEVAQLRSSLAQLEYAAAASKVGAFVVERAREVSMLRERLARAQSANQASSRRALERELIATKKQREEAEVAALAGAGGEGARGGRAKAAEFVVSRLRDASAELSIEVSSLREALAAKETELKAEVARRTSVEREALAAPRSGEPECATIERLQDELRELREGADPERREKEGAVVQTLFAELHAERKHVADLEASSGTQHLGNELGVNAVLVRYRRRSPLGAKILKLRSSPCPPTSTFRDMANKSPLPALQLLHGKELELRQMEHQVALLGEAALAEPPEQENGAQQARMGQDRTPLAAAPLLKSAPPREPARETAVVVEAPEPMPTPSQAETEAKRVNEVTGEAEEAREAMEAEVPQRALAVDEPNGEGGDAATMKPAGSPASVIEVAGEAESIGGDEGELGRPGSAGEEIAKLTASAPTEVQKADAPEAVDVSDVVPGAGSEPVVGETEVAAVGEEVAPGSANVGGEATPQGEAVTEETSLDGTDAEAESGAESGAVRVEAEHDDAQTESVIDPPTDAGETEAGELGEPEGEGPEAEIAAPIEAAPEVGEGSKAEPERR</sequence>
<dbReference type="HOGENOM" id="CLU_428617_0_0_1"/>
<feature type="compositionally biased region" description="Acidic residues" evidence="1">
    <location>
        <begin position="615"/>
        <end position="631"/>
    </location>
</feature>
<reference evidence="3" key="1">
    <citation type="journal article" date="2013" name="Nature">
        <title>Pan genome of the phytoplankton Emiliania underpins its global distribution.</title>
        <authorList>
            <person name="Read B.A."/>
            <person name="Kegel J."/>
            <person name="Klute M.J."/>
            <person name="Kuo A."/>
            <person name="Lefebvre S.C."/>
            <person name="Maumus F."/>
            <person name="Mayer C."/>
            <person name="Miller J."/>
            <person name="Monier A."/>
            <person name="Salamov A."/>
            <person name="Young J."/>
            <person name="Aguilar M."/>
            <person name="Claverie J.M."/>
            <person name="Frickenhaus S."/>
            <person name="Gonzalez K."/>
            <person name="Herman E.K."/>
            <person name="Lin Y.C."/>
            <person name="Napier J."/>
            <person name="Ogata H."/>
            <person name="Sarno A.F."/>
            <person name="Shmutz J."/>
            <person name="Schroeder D."/>
            <person name="de Vargas C."/>
            <person name="Verret F."/>
            <person name="von Dassow P."/>
            <person name="Valentin K."/>
            <person name="Van de Peer Y."/>
            <person name="Wheeler G."/>
            <person name="Dacks J.B."/>
            <person name="Delwiche C.F."/>
            <person name="Dyhrman S.T."/>
            <person name="Glockner G."/>
            <person name="John U."/>
            <person name="Richards T."/>
            <person name="Worden A.Z."/>
            <person name="Zhang X."/>
            <person name="Grigoriev I.V."/>
            <person name="Allen A.E."/>
            <person name="Bidle K."/>
            <person name="Borodovsky M."/>
            <person name="Bowler C."/>
            <person name="Brownlee C."/>
            <person name="Cock J.M."/>
            <person name="Elias M."/>
            <person name="Gladyshev V.N."/>
            <person name="Groth M."/>
            <person name="Guda C."/>
            <person name="Hadaegh A."/>
            <person name="Iglesias-Rodriguez M.D."/>
            <person name="Jenkins J."/>
            <person name="Jones B.M."/>
            <person name="Lawson T."/>
            <person name="Leese F."/>
            <person name="Lindquist E."/>
            <person name="Lobanov A."/>
            <person name="Lomsadze A."/>
            <person name="Malik S.B."/>
            <person name="Marsh M.E."/>
            <person name="Mackinder L."/>
            <person name="Mock T."/>
            <person name="Mueller-Roeber B."/>
            <person name="Pagarete A."/>
            <person name="Parker M."/>
            <person name="Probert I."/>
            <person name="Quesneville H."/>
            <person name="Raines C."/>
            <person name="Rensing S.A."/>
            <person name="Riano-Pachon D.M."/>
            <person name="Richier S."/>
            <person name="Rokitta S."/>
            <person name="Shiraiwa Y."/>
            <person name="Soanes D.M."/>
            <person name="van der Giezen M."/>
            <person name="Wahlund T.M."/>
            <person name="Williams B."/>
            <person name="Wilson W."/>
            <person name="Wolfe G."/>
            <person name="Wurch L.L."/>
        </authorList>
    </citation>
    <scope>NUCLEOTIDE SEQUENCE</scope>
</reference>
<accession>A0A0D3J4I5</accession>
<dbReference type="Proteomes" id="UP000013827">
    <property type="component" value="Unassembled WGS sequence"/>
</dbReference>
<feature type="region of interest" description="Disordered" evidence="1">
    <location>
        <begin position="1"/>
        <end position="31"/>
    </location>
</feature>